<organism evidence="5 6">
    <name type="scientific">Halorubellus litoreus</name>
    <dbReference type="NCBI Taxonomy" id="755308"/>
    <lineage>
        <taxon>Archaea</taxon>
        <taxon>Methanobacteriati</taxon>
        <taxon>Methanobacteriota</taxon>
        <taxon>Stenosarchaea group</taxon>
        <taxon>Halobacteria</taxon>
        <taxon>Halobacteriales</taxon>
        <taxon>Halorubellaceae</taxon>
        <taxon>Halorubellus</taxon>
    </lineage>
</organism>
<name>A0ABD5VEB0_9EURY</name>
<dbReference type="EMBL" id="JBHSXN010000001">
    <property type="protein sequence ID" value="MFC6952377.1"/>
    <property type="molecule type" value="Genomic_DNA"/>
</dbReference>
<keyword evidence="2" id="KW-0012">Acyltransferase</keyword>
<keyword evidence="1" id="KW-0808">Transferase</keyword>
<dbReference type="Pfam" id="PF13302">
    <property type="entry name" value="Acetyltransf_3"/>
    <property type="match status" value="1"/>
</dbReference>
<dbReference type="InterPro" id="IPR051531">
    <property type="entry name" value="N-acetyltransferase"/>
</dbReference>
<comment type="similarity">
    <text evidence="3">Belongs to the acetyltransferase family. RimJ subfamily.</text>
</comment>
<evidence type="ECO:0000313" key="5">
    <source>
        <dbReference type="EMBL" id="MFC6952377.1"/>
    </source>
</evidence>
<gene>
    <name evidence="5" type="ORF">ACFQGB_05840</name>
</gene>
<dbReference type="RefSeq" id="WP_336349358.1">
    <property type="nucleotide sequence ID" value="NZ_JAZAQL010000001.1"/>
</dbReference>
<evidence type="ECO:0000313" key="6">
    <source>
        <dbReference type="Proteomes" id="UP001596395"/>
    </source>
</evidence>
<keyword evidence="6" id="KW-1185">Reference proteome</keyword>
<protein>
    <submittedName>
        <fullName evidence="5">GNAT family protein</fullName>
    </submittedName>
</protein>
<evidence type="ECO:0000259" key="4">
    <source>
        <dbReference type="PROSITE" id="PS51186"/>
    </source>
</evidence>
<dbReference type="PROSITE" id="PS51186">
    <property type="entry name" value="GNAT"/>
    <property type="match status" value="1"/>
</dbReference>
<dbReference type="Gene3D" id="3.40.630.30">
    <property type="match status" value="1"/>
</dbReference>
<accession>A0ABD5VEB0</accession>
<dbReference type="InterPro" id="IPR016181">
    <property type="entry name" value="Acyl_CoA_acyltransferase"/>
</dbReference>
<dbReference type="PANTHER" id="PTHR43792:SF8">
    <property type="entry name" value="[RIBOSOMAL PROTEIN US5]-ALANINE N-ACETYLTRANSFERASE"/>
    <property type="match status" value="1"/>
</dbReference>
<dbReference type="AlphaFoldDB" id="A0ABD5VEB0"/>
<evidence type="ECO:0000256" key="1">
    <source>
        <dbReference type="ARBA" id="ARBA00022679"/>
    </source>
</evidence>
<feature type="domain" description="N-acetyltransferase" evidence="4">
    <location>
        <begin position="12"/>
        <end position="169"/>
    </location>
</feature>
<sequence length="180" mass="21080">MPGARFLETERLTLRTIEEEDVDFVHEHKNPPEVHRSYIWPYPENRGDVEEYLFEGDDGTSLLVCREGDDGEPEPVGEVGMHVDDRTREAEIGVWVAEPYWGEGYGTEACERFVDYAFAERNVHRMMAKHIEDNGGSKRIWEKLGFEHEGVHRESEFMDGAYRDMHVYGVLAEEWRERDE</sequence>
<proteinExistence type="inferred from homology"/>
<reference evidence="5 6" key="1">
    <citation type="journal article" date="2019" name="Int. J. Syst. Evol. Microbiol.">
        <title>The Global Catalogue of Microorganisms (GCM) 10K type strain sequencing project: providing services to taxonomists for standard genome sequencing and annotation.</title>
        <authorList>
            <consortium name="The Broad Institute Genomics Platform"/>
            <consortium name="The Broad Institute Genome Sequencing Center for Infectious Disease"/>
            <person name="Wu L."/>
            <person name="Ma J."/>
        </authorList>
    </citation>
    <scope>NUCLEOTIDE SEQUENCE [LARGE SCALE GENOMIC DNA]</scope>
    <source>
        <strain evidence="5 6">GX26</strain>
    </source>
</reference>
<dbReference type="Proteomes" id="UP001596395">
    <property type="component" value="Unassembled WGS sequence"/>
</dbReference>
<evidence type="ECO:0000256" key="3">
    <source>
        <dbReference type="ARBA" id="ARBA00038502"/>
    </source>
</evidence>
<dbReference type="GO" id="GO:0016746">
    <property type="term" value="F:acyltransferase activity"/>
    <property type="evidence" value="ECO:0007669"/>
    <property type="project" value="UniProtKB-KW"/>
</dbReference>
<comment type="caution">
    <text evidence="5">The sequence shown here is derived from an EMBL/GenBank/DDBJ whole genome shotgun (WGS) entry which is preliminary data.</text>
</comment>
<dbReference type="InterPro" id="IPR000182">
    <property type="entry name" value="GNAT_dom"/>
</dbReference>
<dbReference type="PANTHER" id="PTHR43792">
    <property type="entry name" value="GNAT FAMILY, PUTATIVE (AFU_ORTHOLOGUE AFUA_3G00765)-RELATED-RELATED"/>
    <property type="match status" value="1"/>
</dbReference>
<evidence type="ECO:0000256" key="2">
    <source>
        <dbReference type="ARBA" id="ARBA00023315"/>
    </source>
</evidence>
<dbReference type="SUPFAM" id="SSF55729">
    <property type="entry name" value="Acyl-CoA N-acyltransferases (Nat)"/>
    <property type="match status" value="1"/>
</dbReference>